<reference evidence="1 3" key="1">
    <citation type="journal article" date="2017" name="Nature">
        <title>The sunflower genome provides insights into oil metabolism, flowering and Asterid evolution.</title>
        <authorList>
            <person name="Badouin H."/>
            <person name="Gouzy J."/>
            <person name="Grassa C.J."/>
            <person name="Murat F."/>
            <person name="Staton S.E."/>
            <person name="Cottret L."/>
            <person name="Lelandais-Briere C."/>
            <person name="Owens G.L."/>
            <person name="Carrere S."/>
            <person name="Mayjonade B."/>
            <person name="Legrand L."/>
            <person name="Gill N."/>
            <person name="Kane N.C."/>
            <person name="Bowers J.E."/>
            <person name="Hubner S."/>
            <person name="Bellec A."/>
            <person name="Berard A."/>
            <person name="Berges H."/>
            <person name="Blanchet N."/>
            <person name="Boniface M.C."/>
            <person name="Brunel D."/>
            <person name="Catrice O."/>
            <person name="Chaidir N."/>
            <person name="Claudel C."/>
            <person name="Donnadieu C."/>
            <person name="Faraut T."/>
            <person name="Fievet G."/>
            <person name="Helmstetter N."/>
            <person name="King M."/>
            <person name="Knapp S.J."/>
            <person name="Lai Z."/>
            <person name="Le Paslier M.C."/>
            <person name="Lippi Y."/>
            <person name="Lorenzon L."/>
            <person name="Mandel J.R."/>
            <person name="Marage G."/>
            <person name="Marchand G."/>
            <person name="Marquand E."/>
            <person name="Bret-Mestries E."/>
            <person name="Morien E."/>
            <person name="Nambeesan S."/>
            <person name="Nguyen T."/>
            <person name="Pegot-Espagnet P."/>
            <person name="Pouilly N."/>
            <person name="Raftis F."/>
            <person name="Sallet E."/>
            <person name="Schiex T."/>
            <person name="Thomas J."/>
            <person name="Vandecasteele C."/>
            <person name="Vares D."/>
            <person name="Vear F."/>
            <person name="Vautrin S."/>
            <person name="Crespi M."/>
            <person name="Mangin B."/>
            <person name="Burke J.M."/>
            <person name="Salse J."/>
            <person name="Munos S."/>
            <person name="Vincourt P."/>
            <person name="Rieseberg L.H."/>
            <person name="Langlade N.B."/>
        </authorList>
    </citation>
    <scope>NUCLEOTIDE SEQUENCE [LARGE SCALE GENOMIC DNA]</scope>
    <source>
        <strain evidence="3">cv. SF193</strain>
        <tissue evidence="1">Leaves</tissue>
    </source>
</reference>
<keyword evidence="3" id="KW-1185">Reference proteome</keyword>
<sequence length="127" mass="14282">MGMHLANPFSTLSFKLTYRKFWRCDTNLIAHVKPVQIHFLIGSVVPRYNSGDTSVTLRRDRIAAQPCRQEPLATVTNTAPFFAFRCDRSITIGRRESVVVDAPPSATVYHHGSHSHSVQVSLVQHQP</sequence>
<proteinExistence type="predicted"/>
<dbReference type="InParanoid" id="A0A251S5P0"/>
<accession>A0A251S5P0</accession>
<evidence type="ECO:0000313" key="2">
    <source>
        <dbReference type="EMBL" id="OTF94164.1"/>
    </source>
</evidence>
<reference evidence="1" key="3">
    <citation type="submission" date="2020-06" db="EMBL/GenBank/DDBJ databases">
        <title>Helianthus annuus Genome sequencing and assembly Release 2.</title>
        <authorList>
            <person name="Gouzy J."/>
            <person name="Langlade N."/>
            <person name="Munos S."/>
        </authorList>
    </citation>
    <scope>NUCLEOTIDE SEQUENCE</scope>
    <source>
        <tissue evidence="1">Leaves</tissue>
    </source>
</reference>
<dbReference type="AlphaFoldDB" id="A0A251S5P0"/>
<protein>
    <submittedName>
        <fullName evidence="2">Uncharacterized protein</fullName>
    </submittedName>
</protein>
<evidence type="ECO:0000313" key="1">
    <source>
        <dbReference type="EMBL" id="KAF5763190.1"/>
    </source>
</evidence>
<dbReference type="EMBL" id="CM007904">
    <property type="protein sequence ID" value="OTF94164.1"/>
    <property type="molecule type" value="Genomic_DNA"/>
</dbReference>
<evidence type="ECO:0000313" key="3">
    <source>
        <dbReference type="Proteomes" id="UP000215914"/>
    </source>
</evidence>
<dbReference type="Gramene" id="mRNA:HanXRQr2_Chr15g0677411">
    <property type="protein sequence ID" value="CDS:HanXRQr2_Chr15g0677411.1"/>
    <property type="gene ID" value="HanXRQr2_Chr15g0677411"/>
</dbReference>
<dbReference type="Proteomes" id="UP000215914">
    <property type="component" value="Chromosome 15"/>
</dbReference>
<name>A0A251S5P0_HELAN</name>
<organism evidence="2 3">
    <name type="scientific">Helianthus annuus</name>
    <name type="common">Common sunflower</name>
    <dbReference type="NCBI Taxonomy" id="4232"/>
    <lineage>
        <taxon>Eukaryota</taxon>
        <taxon>Viridiplantae</taxon>
        <taxon>Streptophyta</taxon>
        <taxon>Embryophyta</taxon>
        <taxon>Tracheophyta</taxon>
        <taxon>Spermatophyta</taxon>
        <taxon>Magnoliopsida</taxon>
        <taxon>eudicotyledons</taxon>
        <taxon>Gunneridae</taxon>
        <taxon>Pentapetalae</taxon>
        <taxon>asterids</taxon>
        <taxon>campanulids</taxon>
        <taxon>Asterales</taxon>
        <taxon>Asteraceae</taxon>
        <taxon>Asteroideae</taxon>
        <taxon>Heliantheae alliance</taxon>
        <taxon>Heliantheae</taxon>
        <taxon>Helianthus</taxon>
    </lineage>
</organism>
<reference evidence="2" key="2">
    <citation type="submission" date="2017-02" db="EMBL/GenBank/DDBJ databases">
        <title>Sunflower complete genome.</title>
        <authorList>
            <person name="Langlade N."/>
            <person name="Munos S."/>
        </authorList>
    </citation>
    <scope>NUCLEOTIDE SEQUENCE [LARGE SCALE GENOMIC DNA]</scope>
    <source>
        <tissue evidence="2">Leaves</tissue>
    </source>
</reference>
<gene>
    <name evidence="2" type="ORF">HannXRQ_Chr15g0469141</name>
    <name evidence="1" type="ORF">HanXRQr2_Chr15g0677411</name>
</gene>
<dbReference type="EMBL" id="MNCJ02000330">
    <property type="protein sequence ID" value="KAF5763190.1"/>
    <property type="molecule type" value="Genomic_DNA"/>
</dbReference>